<reference evidence="3 4" key="1">
    <citation type="submission" date="2015-11" db="EMBL/GenBank/DDBJ databases">
        <title>The genome of Debaryomyces fabryi.</title>
        <authorList>
            <person name="Tafer H."/>
            <person name="Lopandic K."/>
        </authorList>
    </citation>
    <scope>NUCLEOTIDE SEQUENCE [LARGE SCALE GENOMIC DNA]</scope>
    <source>
        <strain evidence="3 4">CBS 789</strain>
    </source>
</reference>
<dbReference type="InterPro" id="IPR039786">
    <property type="entry name" value="EFR3"/>
</dbReference>
<name>A0A0V1Q5L9_9ASCO</name>
<dbReference type="OrthoDB" id="19232at2759"/>
<proteinExistence type="inferred from homology"/>
<evidence type="ECO:0000256" key="1">
    <source>
        <dbReference type="ARBA" id="ARBA00010216"/>
    </source>
</evidence>
<dbReference type="GO" id="GO:0072659">
    <property type="term" value="P:protein localization to plasma membrane"/>
    <property type="evidence" value="ECO:0007669"/>
    <property type="project" value="InterPro"/>
</dbReference>
<evidence type="ECO:0000313" key="3">
    <source>
        <dbReference type="EMBL" id="KSA03803.1"/>
    </source>
</evidence>
<dbReference type="EMBL" id="LMYN01000005">
    <property type="protein sequence ID" value="KSA03803.1"/>
    <property type="molecule type" value="Genomic_DNA"/>
</dbReference>
<dbReference type="InterPro" id="IPR049150">
    <property type="entry name" value="EFR3_HEAT-like_rpt"/>
</dbReference>
<sequence>MPIFRPKHQKLILQCYPPGKGVDKKPNPSELSYLLYYASTRRVKLEKVVTFLDRKTTSDVKHNRAGNLQVTLTIISSLIEECSENLNVFASFVCSILKSVLQSKDLSLCKHAIQTYGVLCSKLDGGLFSGDKEFVDSFGSLSQSLINIGKENLKKQGPNNLEWQMISLMTCRYLSNCLGYNNKFSKKFIEICIPILTDTVHANNKQSNLLAILKSNVNIEDESHHLGRISLTKTNQTNRKVQQDLDNDAVQESNLNEEALRGLKSLFSTSLTSQISEATRAIVKNNYATTIDPVWGCTFLEMCTTWIPVQLRFITLSTVLSSLTSLSNKSTKQSSNYAIQLSYANYCLGLVSSDVNMIGLSISDVIQQILYLQANLLLSQSHYFQEDDVKKLSMIYSNCVCNLSTHIYYFDQVPDSIREILIKIVSVLENSVISGKTDTDGVYRFIITLLEDISIIFDLLKKKPSNISRNHVNLEDWDLSLILLSSEMGLDPNKDQKSLFSYEQVTYIQFKYLLVFEYFLNNELVAKDENMETGAINSIESFNVGGDYLQPDYSNYISDPGNFISHFLSYVDKFFSGNSMVDVNNARILEKLLKDMISILGINFINNFVPFFFYWQLPLNPNLVDENTRVKDTLGYTIIYHCLIKMDEIYELNYVKDTEFFNSLLGDINYRKLNKLWINGLQSEEEDAVLDNHHALGHRDESGTLKFNPTRKNLEDFVIGNAFTLSWINPHRALILDVINDNLPKKANNQNLLSESSDEPSIVEELSYHTSARQNGFGLGLGNANDISSIHSGLLFNQNHNINMKNVFSNGNETSNGSVYTSDRQYNTPRVSDLKDSILMKKKPGVVFNENYNSDTTPGSVLSKQMVTSDIDSILGGLDIDDDPEIIV</sequence>
<evidence type="ECO:0000256" key="2">
    <source>
        <dbReference type="ARBA" id="ARBA00017967"/>
    </source>
</evidence>
<accession>A0A0V1Q5L9</accession>
<dbReference type="RefSeq" id="XP_015469905.1">
    <property type="nucleotide sequence ID" value="XM_015609268.1"/>
</dbReference>
<dbReference type="PANTHER" id="PTHR47766:SF1">
    <property type="entry name" value="PROTEIN EFR3"/>
    <property type="match status" value="1"/>
</dbReference>
<gene>
    <name evidence="3" type="ORF">AC631_00438</name>
</gene>
<organism evidence="3 4">
    <name type="scientific">Debaryomyces fabryi</name>
    <dbReference type="NCBI Taxonomy" id="58627"/>
    <lineage>
        <taxon>Eukaryota</taxon>
        <taxon>Fungi</taxon>
        <taxon>Dikarya</taxon>
        <taxon>Ascomycota</taxon>
        <taxon>Saccharomycotina</taxon>
        <taxon>Pichiomycetes</taxon>
        <taxon>Debaryomycetaceae</taxon>
        <taxon>Debaryomyces</taxon>
    </lineage>
</organism>
<dbReference type="Proteomes" id="UP000054251">
    <property type="component" value="Unassembled WGS sequence"/>
</dbReference>
<protein>
    <recommendedName>
        <fullName evidence="2">Protein EFR3</fullName>
    </recommendedName>
</protein>
<dbReference type="PANTHER" id="PTHR47766">
    <property type="entry name" value="PROTEIN EFR3"/>
    <property type="match status" value="1"/>
</dbReference>
<comment type="caution">
    <text evidence="3">The sequence shown here is derived from an EMBL/GenBank/DDBJ whole genome shotgun (WGS) entry which is preliminary data.</text>
</comment>
<dbReference type="GO" id="GO:0005886">
    <property type="term" value="C:plasma membrane"/>
    <property type="evidence" value="ECO:0007669"/>
    <property type="project" value="TreeGrafter"/>
</dbReference>
<keyword evidence="4" id="KW-1185">Reference proteome</keyword>
<dbReference type="GeneID" id="26837447"/>
<dbReference type="AlphaFoldDB" id="A0A0V1Q5L9"/>
<comment type="similarity">
    <text evidence="1">Belongs to the EFR3 family.</text>
</comment>
<evidence type="ECO:0000313" key="4">
    <source>
        <dbReference type="Proteomes" id="UP000054251"/>
    </source>
</evidence>
<dbReference type="Pfam" id="PF21072">
    <property type="entry name" value="EFR3"/>
    <property type="match status" value="1"/>
</dbReference>